<feature type="transmembrane region" description="Helical" evidence="1">
    <location>
        <begin position="98"/>
        <end position="121"/>
    </location>
</feature>
<feature type="transmembrane region" description="Helical" evidence="1">
    <location>
        <begin position="154"/>
        <end position="174"/>
    </location>
</feature>
<keyword evidence="1" id="KW-0472">Membrane</keyword>
<proteinExistence type="predicted"/>
<evidence type="ECO:0000256" key="1">
    <source>
        <dbReference type="SAM" id="Phobius"/>
    </source>
</evidence>
<feature type="transmembrane region" description="Helical" evidence="1">
    <location>
        <begin position="186"/>
        <end position="210"/>
    </location>
</feature>
<gene>
    <name evidence="2" type="ORF">HQ865_13760</name>
</gene>
<feature type="transmembrane region" description="Helical" evidence="1">
    <location>
        <begin position="216"/>
        <end position="235"/>
    </location>
</feature>
<dbReference type="AlphaFoldDB" id="A0A7D4Q8J7"/>
<keyword evidence="1" id="KW-1133">Transmembrane helix</keyword>
<dbReference type="KEGG" id="mmab:HQ865_13760"/>
<organism evidence="2 3">
    <name type="scientific">Mucilaginibacter mali</name>
    <dbReference type="NCBI Taxonomy" id="2740462"/>
    <lineage>
        <taxon>Bacteria</taxon>
        <taxon>Pseudomonadati</taxon>
        <taxon>Bacteroidota</taxon>
        <taxon>Sphingobacteriia</taxon>
        <taxon>Sphingobacteriales</taxon>
        <taxon>Sphingobacteriaceae</taxon>
        <taxon>Mucilaginibacter</taxon>
    </lineage>
</organism>
<dbReference type="EMBL" id="CP054139">
    <property type="protein sequence ID" value="QKJ30771.1"/>
    <property type="molecule type" value="Genomic_DNA"/>
</dbReference>
<sequence length="246" mass="28208">MPFTFAHPAIVLPFGRLSKRWVSLTGLVIGSMVPDFEYFIRMRVCSNYSHTLPGLFWFDLPLGLLLVFIYQILIKDKLICNLPSWLNQRFSSFMWRPFYTANHFLILIISILTGAASHLLWDGFTHPAGYFVQRIDWLRTTPPVFGFRIHVFKVLQHLSTITGFIVIFCTIWFLPKEPGRTSPGIFKYWSIVTLTAIAVLLIRFFIGLSITAYGDWIVTSISGFLLGILTASLFIKHSPHQTVPHP</sequence>
<dbReference type="RefSeq" id="WP_173415442.1">
    <property type="nucleotide sequence ID" value="NZ_CP054139.1"/>
</dbReference>
<evidence type="ECO:0000313" key="2">
    <source>
        <dbReference type="EMBL" id="QKJ30771.1"/>
    </source>
</evidence>
<feature type="transmembrane region" description="Helical" evidence="1">
    <location>
        <begin position="21"/>
        <end position="40"/>
    </location>
</feature>
<evidence type="ECO:0000313" key="3">
    <source>
        <dbReference type="Proteomes" id="UP000505355"/>
    </source>
</evidence>
<accession>A0A7D4Q8J7</accession>
<dbReference type="InterPro" id="IPR025238">
    <property type="entry name" value="DUF4184"/>
</dbReference>
<keyword evidence="3" id="KW-1185">Reference proteome</keyword>
<dbReference type="Pfam" id="PF13803">
    <property type="entry name" value="DUF4184"/>
    <property type="match status" value="1"/>
</dbReference>
<name>A0A7D4Q8J7_9SPHI</name>
<dbReference type="Proteomes" id="UP000505355">
    <property type="component" value="Chromosome"/>
</dbReference>
<feature type="transmembrane region" description="Helical" evidence="1">
    <location>
        <begin position="52"/>
        <end position="73"/>
    </location>
</feature>
<protein>
    <submittedName>
        <fullName evidence="2">DUF4184 family protein</fullName>
    </submittedName>
</protein>
<reference evidence="2 3" key="1">
    <citation type="submission" date="2020-05" db="EMBL/GenBank/DDBJ databases">
        <title>Mucilaginibacter mali sp. nov.</title>
        <authorList>
            <person name="Kim H.S."/>
            <person name="Lee K.C."/>
            <person name="Suh M.K."/>
            <person name="Kim J.-S."/>
            <person name="Han K.-I."/>
            <person name="Eom M.K."/>
            <person name="Shin Y.K."/>
            <person name="Lee J.-S."/>
        </authorList>
    </citation>
    <scope>NUCLEOTIDE SEQUENCE [LARGE SCALE GENOMIC DNA]</scope>
    <source>
        <strain evidence="2 3">G2-14</strain>
    </source>
</reference>
<keyword evidence="1" id="KW-0812">Transmembrane</keyword>